<name>A0A2Z3KHF9_LACLL</name>
<evidence type="ECO:0000256" key="1">
    <source>
        <dbReference type="SAM" id="Phobius"/>
    </source>
</evidence>
<dbReference type="RefSeq" id="WP_109991452.1">
    <property type="nucleotide sequence ID" value="NZ_CP028161.1"/>
</dbReference>
<keyword evidence="2" id="KW-0614">Plasmid</keyword>
<feature type="transmembrane region" description="Helical" evidence="1">
    <location>
        <begin position="50"/>
        <end position="72"/>
    </location>
</feature>
<evidence type="ECO:0000313" key="3">
    <source>
        <dbReference type="Proteomes" id="UP000245919"/>
    </source>
</evidence>
<dbReference type="Pfam" id="PF12666">
    <property type="entry name" value="PrgI"/>
    <property type="match status" value="1"/>
</dbReference>
<sequence>MIIKVHQDVTKQAGKYMWGLTIRQLGGAAGMVITFGFLITGFFVLHLPQILLFMMTGILLLPCLVFGFFKILRMPFERFCKLFKRYLKLKGMHTYKTERLRRFTRNDFKQKTK</sequence>
<dbReference type="InterPro" id="IPR024414">
    <property type="entry name" value="Uncharacterised_PrgI"/>
</dbReference>
<keyword evidence="1" id="KW-0472">Membrane</keyword>
<proteinExistence type="predicted"/>
<feature type="transmembrane region" description="Helical" evidence="1">
    <location>
        <begin position="25"/>
        <end position="44"/>
    </location>
</feature>
<dbReference type="EMBL" id="CP028161">
    <property type="protein sequence ID" value="AWN67110.1"/>
    <property type="molecule type" value="Genomic_DNA"/>
</dbReference>
<organism evidence="2 3">
    <name type="scientific">Lactococcus lactis subsp. lactis</name>
    <name type="common">Streptococcus lactis</name>
    <dbReference type="NCBI Taxonomy" id="1360"/>
    <lineage>
        <taxon>Bacteria</taxon>
        <taxon>Bacillati</taxon>
        <taxon>Bacillota</taxon>
        <taxon>Bacilli</taxon>
        <taxon>Lactobacillales</taxon>
        <taxon>Streptococcaceae</taxon>
        <taxon>Lactococcus</taxon>
    </lineage>
</organism>
<evidence type="ECO:0008006" key="4">
    <source>
        <dbReference type="Google" id="ProtNLM"/>
    </source>
</evidence>
<evidence type="ECO:0000313" key="2">
    <source>
        <dbReference type="EMBL" id="AWN67110.1"/>
    </source>
</evidence>
<dbReference type="Proteomes" id="UP000245919">
    <property type="component" value="Plasmid p14B4"/>
</dbReference>
<protein>
    <recommendedName>
        <fullName evidence="4">PrgI family protein</fullName>
    </recommendedName>
</protein>
<gene>
    <name evidence="2" type="ORF">LL14B4_12965</name>
</gene>
<dbReference type="GeneID" id="89634688"/>
<keyword evidence="1" id="KW-1133">Transmembrane helix</keyword>
<accession>A0A2Z3KHF9</accession>
<geneLocation type="plasmid" evidence="3">
    <name>p14b4</name>
</geneLocation>
<reference evidence="2 3" key="1">
    <citation type="submission" date="2018-03" db="EMBL/GenBank/DDBJ databases">
        <title>Genome sequence of Lactococcus lactis strain 14B4 from almond drupe.</title>
        <authorList>
            <person name="Tran T.D."/>
            <person name="McGarvey J.A."/>
            <person name="Huynh S."/>
            <person name="Parker C.T."/>
        </authorList>
    </citation>
    <scope>NUCLEOTIDE SEQUENCE [LARGE SCALE GENOMIC DNA]</scope>
    <source>
        <strain evidence="2 3">14B4</strain>
        <plasmid evidence="3">Plasmid p14b4</plasmid>
    </source>
</reference>
<keyword evidence="1" id="KW-0812">Transmembrane</keyword>
<dbReference type="AlphaFoldDB" id="A0A2Z3KHF9"/>